<dbReference type="Proteomes" id="UP000823561">
    <property type="component" value="Chromosome 16"/>
</dbReference>
<dbReference type="AlphaFoldDB" id="A0AAV6G5C6"/>
<gene>
    <name evidence="1" type="ORF">AALO_G00215340</name>
</gene>
<evidence type="ECO:0000313" key="2">
    <source>
        <dbReference type="Proteomes" id="UP000823561"/>
    </source>
</evidence>
<proteinExistence type="predicted"/>
<comment type="caution">
    <text evidence="1">The sequence shown here is derived from an EMBL/GenBank/DDBJ whole genome shotgun (WGS) entry which is preliminary data.</text>
</comment>
<accession>A0AAV6G5C6</accession>
<sequence length="65" mass="7144">MAQFCKVTVGPLHVEEPRAGQLFSLKPAGRRETVSFWTLPVNPGHTDQRPACTPLDEGGYPCIHV</sequence>
<evidence type="ECO:0000313" key="1">
    <source>
        <dbReference type="EMBL" id="KAG5268692.1"/>
    </source>
</evidence>
<keyword evidence="2" id="KW-1185">Reference proteome</keyword>
<organism evidence="1 2">
    <name type="scientific">Alosa alosa</name>
    <name type="common">allis shad</name>
    <dbReference type="NCBI Taxonomy" id="278164"/>
    <lineage>
        <taxon>Eukaryota</taxon>
        <taxon>Metazoa</taxon>
        <taxon>Chordata</taxon>
        <taxon>Craniata</taxon>
        <taxon>Vertebrata</taxon>
        <taxon>Euteleostomi</taxon>
        <taxon>Actinopterygii</taxon>
        <taxon>Neopterygii</taxon>
        <taxon>Teleostei</taxon>
        <taxon>Clupei</taxon>
        <taxon>Clupeiformes</taxon>
        <taxon>Clupeoidei</taxon>
        <taxon>Clupeidae</taxon>
        <taxon>Alosa</taxon>
    </lineage>
</organism>
<reference evidence="1" key="1">
    <citation type="submission" date="2020-10" db="EMBL/GenBank/DDBJ databases">
        <title>Chromosome-scale genome assembly of the Allis shad, Alosa alosa.</title>
        <authorList>
            <person name="Margot Z."/>
            <person name="Christophe K."/>
            <person name="Cabau C."/>
            <person name="Louis A."/>
            <person name="Berthelot C."/>
            <person name="Parey E."/>
            <person name="Roest Crollius H."/>
            <person name="Montfort J."/>
            <person name="Robinson-Rechavi M."/>
            <person name="Bucao C."/>
            <person name="Bouchez O."/>
            <person name="Gislard M."/>
            <person name="Lluch J."/>
            <person name="Milhes M."/>
            <person name="Lampietro C."/>
            <person name="Lopez Roques C."/>
            <person name="Donnadieu C."/>
            <person name="Braasch I."/>
            <person name="Desvignes T."/>
            <person name="Postlethwait J."/>
            <person name="Bobe J."/>
            <person name="Guiguen Y."/>
        </authorList>
    </citation>
    <scope>NUCLEOTIDE SEQUENCE</scope>
    <source>
        <strain evidence="1">M-15738</strain>
        <tissue evidence="1">Blood</tissue>
    </source>
</reference>
<dbReference type="EMBL" id="JADWDJ010000016">
    <property type="protein sequence ID" value="KAG5268692.1"/>
    <property type="molecule type" value="Genomic_DNA"/>
</dbReference>
<name>A0AAV6G5C6_9TELE</name>
<protein>
    <submittedName>
        <fullName evidence="1">Uncharacterized protein</fullName>
    </submittedName>
</protein>